<dbReference type="EMBL" id="RBED01000137">
    <property type="protein sequence ID" value="RNL50086.1"/>
    <property type="molecule type" value="Genomic_DNA"/>
</dbReference>
<feature type="domain" description="ER-bound oxygenase mpaB/mpaB'/Rubber oxygenase catalytic" evidence="1">
    <location>
        <begin position="46"/>
        <end position="258"/>
    </location>
</feature>
<dbReference type="GO" id="GO:0016491">
    <property type="term" value="F:oxidoreductase activity"/>
    <property type="evidence" value="ECO:0007669"/>
    <property type="project" value="InterPro"/>
</dbReference>
<evidence type="ECO:0000313" key="3">
    <source>
        <dbReference type="Proteomes" id="UP000273807"/>
    </source>
</evidence>
<dbReference type="OrthoDB" id="108890at2"/>
<protein>
    <submittedName>
        <fullName evidence="2">DUF2236 domain-containing protein</fullName>
    </submittedName>
</protein>
<dbReference type="AlphaFoldDB" id="A0A3N0BMW6"/>
<comment type="caution">
    <text evidence="2">The sequence shown here is derived from an EMBL/GenBank/DDBJ whole genome shotgun (WGS) entry which is preliminary data.</text>
</comment>
<dbReference type="Proteomes" id="UP000273807">
    <property type="component" value="Unassembled WGS sequence"/>
</dbReference>
<accession>A0A3N0BMW6</accession>
<dbReference type="PANTHER" id="PTHR36151">
    <property type="entry name" value="BLR2777 PROTEIN"/>
    <property type="match status" value="1"/>
</dbReference>
<reference evidence="2 3" key="1">
    <citation type="submission" date="2018-10" db="EMBL/GenBank/DDBJ databases">
        <title>Genome sequencing of Arthrobacter oryzae TNB02.</title>
        <authorList>
            <person name="Cho Y.-J."/>
            <person name="Cho A."/>
            <person name="Kim O.-S."/>
        </authorList>
    </citation>
    <scope>NUCLEOTIDE SEQUENCE [LARGE SCALE GENOMIC DNA]</scope>
    <source>
        <strain evidence="2 3">TNB02</strain>
    </source>
</reference>
<sequence>MHNVLREWQTELKQTFTGTRDAVPGWVPRLAEGDDFGYHLPGSAVWAVHGDMPTIVAGIRALLMQALHPGALAGVHDHSRFREDPLGRLAGTIRWIFTVSYGSTEAARTASDWVLRLHKSVRGGFVDGHGVARNYAANDPELLRWVHIAFTDAFLSTHKIWGRPIPGGPDAYVREWAQAGRLMGVVAPPLSESEMRQQLDRWYDDGELRCDSRVAEVVELLRAPPLHPSLRPGYQVLFAAAVTSLEPKYRDLLGLRTARLGPIPLPVTLATRGTLAVVHLALGRTGPSEQAARDRLRRLGFQA</sequence>
<gene>
    <name evidence="2" type="ORF">D7003_17700</name>
</gene>
<evidence type="ECO:0000259" key="1">
    <source>
        <dbReference type="Pfam" id="PF09995"/>
    </source>
</evidence>
<dbReference type="PANTHER" id="PTHR36151:SF3">
    <property type="entry name" value="ER-BOUND OXYGENASE MPAB_MPAB'_RUBBER OXYGENASE CATALYTIC DOMAIN-CONTAINING PROTEIN"/>
    <property type="match status" value="1"/>
</dbReference>
<name>A0A3N0BMW6_9MICC</name>
<organism evidence="2 3">
    <name type="scientific">Arthrobacter oryzae</name>
    <dbReference type="NCBI Taxonomy" id="409290"/>
    <lineage>
        <taxon>Bacteria</taxon>
        <taxon>Bacillati</taxon>
        <taxon>Actinomycetota</taxon>
        <taxon>Actinomycetes</taxon>
        <taxon>Micrococcales</taxon>
        <taxon>Micrococcaceae</taxon>
        <taxon>Arthrobacter</taxon>
    </lineage>
</organism>
<dbReference type="Pfam" id="PF09995">
    <property type="entry name" value="MPAB_Lcp_cat"/>
    <property type="match status" value="1"/>
</dbReference>
<proteinExistence type="predicted"/>
<evidence type="ECO:0000313" key="2">
    <source>
        <dbReference type="EMBL" id="RNL50086.1"/>
    </source>
</evidence>
<dbReference type="RefSeq" id="WP_123256857.1">
    <property type="nucleotide sequence ID" value="NZ_RBED01000137.1"/>
</dbReference>
<keyword evidence="3" id="KW-1185">Reference proteome</keyword>
<dbReference type="InterPro" id="IPR018713">
    <property type="entry name" value="MPAB/Lcp_cat_dom"/>
</dbReference>